<proteinExistence type="inferred from homology"/>
<dbReference type="NCBIfam" id="TIGR02397">
    <property type="entry name" value="dnaX_nterm"/>
    <property type="match status" value="1"/>
</dbReference>
<dbReference type="InterPro" id="IPR027417">
    <property type="entry name" value="P-loop_NTPase"/>
</dbReference>
<reference evidence="14 15" key="1">
    <citation type="submission" date="2023-12" db="EMBL/GenBank/DDBJ databases">
        <title>Baltic Sea Cyanobacteria.</title>
        <authorList>
            <person name="Delbaje E."/>
            <person name="Fewer D.P."/>
            <person name="Shishido T.K."/>
        </authorList>
    </citation>
    <scope>NUCLEOTIDE SEQUENCE [LARGE SCALE GENOMIC DNA]</scope>
    <source>
        <strain evidence="14 15">UHCC 0281</strain>
    </source>
</reference>
<feature type="compositionally biased region" description="Pro residues" evidence="12">
    <location>
        <begin position="400"/>
        <end position="411"/>
    </location>
</feature>
<feature type="region of interest" description="Disordered" evidence="12">
    <location>
        <begin position="508"/>
        <end position="601"/>
    </location>
</feature>
<evidence type="ECO:0000256" key="5">
    <source>
        <dbReference type="ARBA" id="ARBA00022723"/>
    </source>
</evidence>
<feature type="domain" description="AAA+ ATPase" evidence="13">
    <location>
        <begin position="39"/>
        <end position="183"/>
    </location>
</feature>
<dbReference type="InterPro" id="IPR045085">
    <property type="entry name" value="HLD_clamp_pol_III_gamma_tau"/>
</dbReference>
<evidence type="ECO:0000256" key="11">
    <source>
        <dbReference type="RuleBase" id="RU364063"/>
    </source>
</evidence>
<keyword evidence="6 11" id="KW-0547">Nucleotide-binding</keyword>
<evidence type="ECO:0000256" key="9">
    <source>
        <dbReference type="ARBA" id="ARBA00022932"/>
    </source>
</evidence>
<feature type="compositionally biased region" description="Low complexity" evidence="12">
    <location>
        <begin position="516"/>
        <end position="527"/>
    </location>
</feature>
<dbReference type="InterPro" id="IPR008921">
    <property type="entry name" value="DNA_pol3_clamp-load_cplx_C"/>
</dbReference>
<dbReference type="Gene3D" id="1.10.8.60">
    <property type="match status" value="1"/>
</dbReference>
<feature type="region of interest" description="Disordered" evidence="12">
    <location>
        <begin position="369"/>
        <end position="439"/>
    </location>
</feature>
<dbReference type="Pfam" id="PF22608">
    <property type="entry name" value="DNAX_ATPase_lid"/>
    <property type="match status" value="1"/>
</dbReference>
<evidence type="ECO:0000256" key="7">
    <source>
        <dbReference type="ARBA" id="ARBA00022833"/>
    </source>
</evidence>
<feature type="compositionally biased region" description="Low complexity" evidence="12">
    <location>
        <begin position="552"/>
        <end position="578"/>
    </location>
</feature>
<comment type="caution">
    <text evidence="14">The sequence shown here is derived from an EMBL/GenBank/DDBJ whole genome shotgun (WGS) entry which is preliminary data.</text>
</comment>
<dbReference type="InterPro" id="IPR050238">
    <property type="entry name" value="DNA_Rep/Repair_Clamp_Loader"/>
</dbReference>
<dbReference type="GO" id="GO:0003887">
    <property type="term" value="F:DNA-directed DNA polymerase activity"/>
    <property type="evidence" value="ECO:0007669"/>
    <property type="project" value="UniProtKB-EC"/>
</dbReference>
<dbReference type="InterPro" id="IPR022754">
    <property type="entry name" value="DNA_pol_III_gamma-3"/>
</dbReference>
<sequence>MVQAYEPLHHKYRPQRFDQLVGQKAVADTLSQALLQNRIAPAYLFSGPRGTGKTSSARILARSLNCLASPGPTPEPCGRCQLCADIASGNALDVIEIDAASNTGVDNIRELIERSRFAPVQARWKVYVVDECHMLSTAAFNALLKTLEEPPPRVVFVLATTDPQRVLPTILSRCQRFDFRRIPLEALEGHLHWIAAEESIGITPEALHLVAQRSQGGLRDAESLLDQLSLLPAPIAADAVWDLLGAVPDQELLRLAVAMAAADPLQVVEGCRELLDRGREPAAVLQGLVSLLRDLLLAGVAPDRLELTSVSPELRPQLPEVARQIGKARLLRWQSQLKGSEQQLRHSVQPRLWLEVLLLGLLAEPAAAAAAPPGPQQPGPEGQRVTRSPEPVPAASVSPPLAPVAPTPSPEPVAAAGSLPASPPPDPASAPEGPGPAGEDLAELWQQILAGLELPSTRMLLSQQAQLLRLDERRAVVRVAGTWMAMVQSRLPLLEKAVASALGSPRQLTLEAGGDAPSARPSSAQAPPARPTAVAGPPPALDSPPVSPSPSPTGATAAPAATGISAARTVMASPPAADRQPRPPAPTPSETEERLDEPRPAAVAVPAAIDAQASRLAEFFNGEVISGLNGDAESI</sequence>
<dbReference type="SMART" id="SM00382">
    <property type="entry name" value="AAA"/>
    <property type="match status" value="1"/>
</dbReference>
<dbReference type="EC" id="2.7.7.7" evidence="11"/>
<evidence type="ECO:0000256" key="3">
    <source>
        <dbReference type="ARBA" id="ARBA00022695"/>
    </source>
</evidence>
<comment type="similarity">
    <text evidence="1 11">Belongs to the DnaX/STICHEL family.</text>
</comment>
<evidence type="ECO:0000256" key="10">
    <source>
        <dbReference type="ARBA" id="ARBA00049244"/>
    </source>
</evidence>
<keyword evidence="9 11" id="KW-0239">DNA-directed DNA polymerase</keyword>
<dbReference type="Proteomes" id="UP001302329">
    <property type="component" value="Unassembled WGS sequence"/>
</dbReference>
<dbReference type="InterPro" id="IPR012763">
    <property type="entry name" value="DNA_pol_III_sug/sutau_N"/>
</dbReference>
<organism evidence="14 15">
    <name type="scientific">Cyanobium gracile UHCC 0281</name>
    <dbReference type="NCBI Taxonomy" id="3110309"/>
    <lineage>
        <taxon>Bacteria</taxon>
        <taxon>Bacillati</taxon>
        <taxon>Cyanobacteriota</taxon>
        <taxon>Cyanophyceae</taxon>
        <taxon>Synechococcales</taxon>
        <taxon>Prochlorococcaceae</taxon>
        <taxon>Cyanobium</taxon>
    </lineage>
</organism>
<gene>
    <name evidence="11" type="primary">dnaX</name>
    <name evidence="14" type="ORF">VB739_06635</name>
</gene>
<keyword evidence="5" id="KW-0479">Metal-binding</keyword>
<dbReference type="Pfam" id="PF12169">
    <property type="entry name" value="DNA_pol3_gamma3"/>
    <property type="match status" value="1"/>
</dbReference>
<keyword evidence="7" id="KW-0862">Zinc</keyword>
<evidence type="ECO:0000259" key="13">
    <source>
        <dbReference type="SMART" id="SM00382"/>
    </source>
</evidence>
<protein>
    <recommendedName>
        <fullName evidence="11">DNA polymerase III subunit gamma/tau</fullName>
        <ecNumber evidence="11">2.7.7.7</ecNumber>
    </recommendedName>
</protein>
<dbReference type="EMBL" id="JAYGHY010000015">
    <property type="protein sequence ID" value="MEA5442224.1"/>
    <property type="molecule type" value="Genomic_DNA"/>
</dbReference>
<feature type="compositionally biased region" description="Pro residues" evidence="12">
    <location>
        <begin position="536"/>
        <end position="551"/>
    </location>
</feature>
<comment type="subunit">
    <text evidence="11">DNA polymerase III contains a core (composed of alpha, epsilon and theta chains) that associates with a tau subunit. This core dimerizes to form the POLIII' complex. PolIII' associates with the gamma complex (composed of gamma, delta, delta', psi and chi chains) and with the beta chain to form the complete DNA polymerase III complex.</text>
</comment>
<accession>A0ABU5SUL7</accession>
<dbReference type="CDD" id="cd18137">
    <property type="entry name" value="HLD_clamp_pol_III_gamma_tau"/>
    <property type="match status" value="1"/>
</dbReference>
<name>A0ABU5SUL7_9CYAN</name>
<comment type="catalytic activity">
    <reaction evidence="10 11">
        <text>DNA(n) + a 2'-deoxyribonucleoside 5'-triphosphate = DNA(n+1) + diphosphate</text>
        <dbReference type="Rhea" id="RHEA:22508"/>
        <dbReference type="Rhea" id="RHEA-COMP:17339"/>
        <dbReference type="Rhea" id="RHEA-COMP:17340"/>
        <dbReference type="ChEBI" id="CHEBI:33019"/>
        <dbReference type="ChEBI" id="CHEBI:61560"/>
        <dbReference type="ChEBI" id="CHEBI:173112"/>
        <dbReference type="EC" id="2.7.7.7"/>
    </reaction>
</comment>
<dbReference type="RefSeq" id="WP_323356309.1">
    <property type="nucleotide sequence ID" value="NZ_JAYGHY010000015.1"/>
</dbReference>
<dbReference type="CDD" id="cd00009">
    <property type="entry name" value="AAA"/>
    <property type="match status" value="1"/>
</dbReference>
<dbReference type="PANTHER" id="PTHR11669:SF0">
    <property type="entry name" value="PROTEIN STICHEL-LIKE 2"/>
    <property type="match status" value="1"/>
</dbReference>
<evidence type="ECO:0000256" key="8">
    <source>
        <dbReference type="ARBA" id="ARBA00022840"/>
    </source>
</evidence>
<keyword evidence="15" id="KW-1185">Reference proteome</keyword>
<evidence type="ECO:0000256" key="2">
    <source>
        <dbReference type="ARBA" id="ARBA00022679"/>
    </source>
</evidence>
<evidence type="ECO:0000256" key="12">
    <source>
        <dbReference type="SAM" id="MobiDB-lite"/>
    </source>
</evidence>
<dbReference type="SUPFAM" id="SSF48019">
    <property type="entry name" value="post-AAA+ oligomerization domain-like"/>
    <property type="match status" value="1"/>
</dbReference>
<dbReference type="SUPFAM" id="SSF52540">
    <property type="entry name" value="P-loop containing nucleoside triphosphate hydrolases"/>
    <property type="match status" value="1"/>
</dbReference>
<dbReference type="PANTHER" id="PTHR11669">
    <property type="entry name" value="REPLICATION FACTOR C / DNA POLYMERASE III GAMMA-TAU SUBUNIT"/>
    <property type="match status" value="1"/>
</dbReference>
<comment type="function">
    <text evidence="11">DNA polymerase III is a complex, multichain enzyme responsible for most of the replicative synthesis in bacteria. This DNA polymerase also exhibits 3' to 5' exonuclease activity.</text>
</comment>
<evidence type="ECO:0000313" key="14">
    <source>
        <dbReference type="EMBL" id="MEA5442224.1"/>
    </source>
</evidence>
<dbReference type="InterPro" id="IPR003593">
    <property type="entry name" value="AAA+_ATPase"/>
</dbReference>
<dbReference type="Gene3D" id="1.20.272.10">
    <property type="match status" value="1"/>
</dbReference>
<dbReference type="Gene3D" id="3.40.50.300">
    <property type="entry name" value="P-loop containing nucleotide triphosphate hydrolases"/>
    <property type="match status" value="1"/>
</dbReference>
<evidence type="ECO:0000256" key="6">
    <source>
        <dbReference type="ARBA" id="ARBA00022741"/>
    </source>
</evidence>
<dbReference type="NCBIfam" id="NF004046">
    <property type="entry name" value="PRK05563.1"/>
    <property type="match status" value="1"/>
</dbReference>
<keyword evidence="8 11" id="KW-0067">ATP-binding</keyword>
<evidence type="ECO:0000313" key="15">
    <source>
        <dbReference type="Proteomes" id="UP001302329"/>
    </source>
</evidence>
<keyword evidence="2 11" id="KW-0808">Transferase</keyword>
<dbReference type="Pfam" id="PF13177">
    <property type="entry name" value="DNA_pol3_delta2"/>
    <property type="match status" value="1"/>
</dbReference>
<keyword evidence="3 11" id="KW-0548">Nucleotidyltransferase</keyword>
<evidence type="ECO:0000256" key="4">
    <source>
        <dbReference type="ARBA" id="ARBA00022705"/>
    </source>
</evidence>
<evidence type="ECO:0000256" key="1">
    <source>
        <dbReference type="ARBA" id="ARBA00006360"/>
    </source>
</evidence>
<dbReference type="NCBIfam" id="NF011510">
    <property type="entry name" value="PRK14948.1"/>
    <property type="match status" value="1"/>
</dbReference>
<keyword evidence="4 11" id="KW-0235">DNA replication</keyword>